<dbReference type="STRING" id="5762.D2VG03"/>
<feature type="compositionally biased region" description="Basic and acidic residues" evidence="4">
    <location>
        <begin position="977"/>
        <end position="989"/>
    </location>
</feature>
<feature type="domain" description="Helicase C-terminal" evidence="6">
    <location>
        <begin position="527"/>
        <end position="676"/>
    </location>
</feature>
<accession>D2VG03</accession>
<comment type="subcellular location">
    <subcellularLocation>
        <location evidence="1">Nucleus</location>
    </subcellularLocation>
</comment>
<dbReference type="VEuPathDB" id="AmoebaDB:NAEGRDRAFT_67807"/>
<dbReference type="InterPro" id="IPR049730">
    <property type="entry name" value="SNF2/RAD54-like_C"/>
</dbReference>
<dbReference type="InterPro" id="IPR038718">
    <property type="entry name" value="SNF2-like_sf"/>
</dbReference>
<keyword evidence="2" id="KW-0378">Hydrolase</keyword>
<dbReference type="Pfam" id="PF00176">
    <property type="entry name" value="SNF2-rel_dom"/>
    <property type="match status" value="1"/>
</dbReference>
<feature type="domain" description="Helicase ATP-binding" evidence="5">
    <location>
        <begin position="224"/>
        <end position="396"/>
    </location>
</feature>
<dbReference type="GO" id="GO:0005524">
    <property type="term" value="F:ATP binding"/>
    <property type="evidence" value="ECO:0007669"/>
    <property type="project" value="InterPro"/>
</dbReference>
<dbReference type="InterPro" id="IPR000330">
    <property type="entry name" value="SNF2_N"/>
</dbReference>
<dbReference type="EMBL" id="GG738869">
    <property type="protein sequence ID" value="EFC44174.1"/>
    <property type="molecule type" value="Genomic_DNA"/>
</dbReference>
<sequence length="1056" mass="122507">MSSHIVTLNTQEVRERNKNRNDKPKEIEQRNPFYDQGQSLIRSSLMKLQQEEINTYEFKYFSNKPKKVFSTSFSISLRNDILRFSGEDTLFTPTFLGKRMTEDESSDESSEEGTKIIIEVGSSSDEEEEFAFNETEVDGRPIMEAMDYSSTSGSDEEESEEEGTSESDEETISRTSRKRTLDERVTYPTYDRDSFKFTPIQTSEELYQELTLKDYQLEAINFLFNNYCENRPSCLAHEMGLGKTIISLSTLNIMYKKLGVFGPFLIVVPLITLPNWEREAKKWLPQFKCHTAWGTAVNGTKAKALEDTSKLYSESVSEQTPLLVLTTYEFLKETTVTRKKWACVIFDEAHKLKSQKTQARKNAEKLKKEYFFLLTGTPMQNSPEELWSLLNLLDPRAFPSYKLFEEKYGELETETAITNLKTAIAPYLIRKTKAQVLHAEMPPKEEILIEIELSSIQKSVYRAIVERKVNFFRKQFASKQDLTYIVNSLRYCCNHPCLISGMEEYLRDEQKRDDKGILIYSSSKMVVVHKLLKKFRDANEKTLILSQFLEMLDVLESYLQSEQISYVRIDGSCPSEERQRYIDKFQTDSECRVFLLSTKISQGINLTAANHVIIYDSDFNPFNDSQAAARAHRIGQTKKVFVYRLVTKDSYEKYIISRASKKLGREKLVLAESDKSDEDITAEEMQRMIKYGVYSLFLNKEQNINKDNELMNTDIDKILERSSKIGVEGEEDGSLVDVINRVTGNDKSIEKQTSNEVIKSVYFVPVEEVSDVALDDPNFWDKTFPDYCDIYTLESRLENVKPFEAHEFESYFKKLVHVATESINRRQKVSEETEKLSRVVEEDKRGLPTKNQLHTFLLKLNSQRYNHHYHSLQKDHLDQVQKWIDQLETKTLRNKKVWASSSDNIKKQEKRSSSNVNDHLDSDAEFDGSDSDDGDNTDDEFECDQNELVRESESLHNINIKTAPPKKKQKTTRSNRGIREKSSENESERPHKKPTTHKKELKFEKSQVSNHLPPPTTRQDTMKQQPTTGFWPSHMQNTPLQLFHPVEAPLQILVQH</sequence>
<feature type="region of interest" description="Disordered" evidence="4">
    <location>
        <begin position="119"/>
        <end position="180"/>
    </location>
</feature>
<evidence type="ECO:0000256" key="3">
    <source>
        <dbReference type="ARBA" id="ARBA00023242"/>
    </source>
</evidence>
<feature type="region of interest" description="Disordered" evidence="4">
    <location>
        <begin position="897"/>
        <end position="1034"/>
    </location>
</feature>
<dbReference type="SMART" id="SM00490">
    <property type="entry name" value="HELICc"/>
    <property type="match status" value="1"/>
</dbReference>
<dbReference type="SUPFAM" id="SSF52540">
    <property type="entry name" value="P-loop containing nucleoside triphosphate hydrolases"/>
    <property type="match status" value="2"/>
</dbReference>
<name>D2VG03_NAEGR</name>
<dbReference type="PANTHER" id="PTHR45623">
    <property type="entry name" value="CHROMODOMAIN-HELICASE-DNA-BINDING PROTEIN 3-RELATED-RELATED"/>
    <property type="match status" value="1"/>
</dbReference>
<dbReference type="Gene3D" id="3.40.50.10810">
    <property type="entry name" value="Tandem AAA-ATPase domain"/>
    <property type="match status" value="1"/>
</dbReference>
<evidence type="ECO:0000256" key="1">
    <source>
        <dbReference type="ARBA" id="ARBA00004123"/>
    </source>
</evidence>
<dbReference type="Proteomes" id="UP000006671">
    <property type="component" value="Unassembled WGS sequence"/>
</dbReference>
<feature type="compositionally biased region" description="Basic and acidic residues" evidence="4">
    <location>
        <begin position="904"/>
        <end position="922"/>
    </location>
</feature>
<reference evidence="7 8" key="1">
    <citation type="journal article" date="2010" name="Cell">
        <title>The genome of Naegleria gruberi illuminates early eukaryotic versatility.</title>
        <authorList>
            <person name="Fritz-Laylin L.K."/>
            <person name="Prochnik S.E."/>
            <person name="Ginger M.L."/>
            <person name="Dacks J.B."/>
            <person name="Carpenter M.L."/>
            <person name="Field M.C."/>
            <person name="Kuo A."/>
            <person name="Paredez A."/>
            <person name="Chapman J."/>
            <person name="Pham J."/>
            <person name="Shu S."/>
            <person name="Neupane R."/>
            <person name="Cipriano M."/>
            <person name="Mancuso J."/>
            <person name="Tu H."/>
            <person name="Salamov A."/>
            <person name="Lindquist E."/>
            <person name="Shapiro H."/>
            <person name="Lucas S."/>
            <person name="Grigoriev I.V."/>
            <person name="Cande W.Z."/>
            <person name="Fulton C."/>
            <person name="Rokhsar D.S."/>
            <person name="Dawson S.C."/>
        </authorList>
    </citation>
    <scope>NUCLEOTIDE SEQUENCE [LARGE SCALE GENOMIC DNA]</scope>
    <source>
        <strain evidence="7 8">NEG-M</strain>
    </source>
</reference>
<evidence type="ECO:0000313" key="7">
    <source>
        <dbReference type="EMBL" id="EFC44174.1"/>
    </source>
</evidence>
<dbReference type="GO" id="GO:0016787">
    <property type="term" value="F:hydrolase activity"/>
    <property type="evidence" value="ECO:0007669"/>
    <property type="project" value="UniProtKB-KW"/>
</dbReference>
<dbReference type="Pfam" id="PF00271">
    <property type="entry name" value="Helicase_C"/>
    <property type="match status" value="1"/>
</dbReference>
<feature type="compositionally biased region" description="Basic residues" evidence="4">
    <location>
        <begin position="964"/>
        <end position="973"/>
    </location>
</feature>
<dbReference type="InterPro" id="IPR001650">
    <property type="entry name" value="Helicase_C-like"/>
</dbReference>
<dbReference type="AlphaFoldDB" id="D2VG03"/>
<feature type="compositionally biased region" description="Acidic residues" evidence="4">
    <location>
        <begin position="154"/>
        <end position="170"/>
    </location>
</feature>
<dbReference type="OrthoDB" id="10443489at2759"/>
<feature type="compositionally biased region" description="Polar residues" evidence="4">
    <location>
        <begin position="1"/>
        <end position="11"/>
    </location>
</feature>
<dbReference type="PROSITE" id="PS51194">
    <property type="entry name" value="HELICASE_CTER"/>
    <property type="match status" value="1"/>
</dbReference>
<feature type="compositionally biased region" description="Acidic residues" evidence="4">
    <location>
        <begin position="923"/>
        <end position="945"/>
    </location>
</feature>
<dbReference type="KEGG" id="ngr:NAEGRDRAFT_67807"/>
<keyword evidence="3" id="KW-0539">Nucleus</keyword>
<feature type="region of interest" description="Disordered" evidence="4">
    <location>
        <begin position="1"/>
        <end position="31"/>
    </location>
</feature>
<evidence type="ECO:0000256" key="4">
    <source>
        <dbReference type="SAM" id="MobiDB-lite"/>
    </source>
</evidence>
<proteinExistence type="predicted"/>
<dbReference type="GO" id="GO:0005634">
    <property type="term" value="C:nucleus"/>
    <property type="evidence" value="ECO:0007669"/>
    <property type="project" value="UniProtKB-SubCell"/>
</dbReference>
<evidence type="ECO:0000256" key="2">
    <source>
        <dbReference type="ARBA" id="ARBA00022801"/>
    </source>
</evidence>
<evidence type="ECO:0000313" key="8">
    <source>
        <dbReference type="Proteomes" id="UP000006671"/>
    </source>
</evidence>
<dbReference type="GeneID" id="8848157"/>
<protein>
    <submittedName>
        <fullName evidence="7">Predicted protein</fullName>
    </submittedName>
</protein>
<dbReference type="InterPro" id="IPR027417">
    <property type="entry name" value="P-loop_NTPase"/>
</dbReference>
<evidence type="ECO:0000259" key="5">
    <source>
        <dbReference type="PROSITE" id="PS51192"/>
    </source>
</evidence>
<dbReference type="CDD" id="cd18793">
    <property type="entry name" value="SF2_C_SNF"/>
    <property type="match status" value="1"/>
</dbReference>
<dbReference type="PROSITE" id="PS51192">
    <property type="entry name" value="HELICASE_ATP_BIND_1"/>
    <property type="match status" value="1"/>
</dbReference>
<organism evidence="8">
    <name type="scientific">Naegleria gruberi</name>
    <name type="common">Amoeba</name>
    <dbReference type="NCBI Taxonomy" id="5762"/>
    <lineage>
        <taxon>Eukaryota</taxon>
        <taxon>Discoba</taxon>
        <taxon>Heterolobosea</taxon>
        <taxon>Tetramitia</taxon>
        <taxon>Eutetramitia</taxon>
        <taxon>Vahlkampfiidae</taxon>
        <taxon>Naegleria</taxon>
    </lineage>
</organism>
<dbReference type="eggNOG" id="KOG0384">
    <property type="taxonomic scope" value="Eukaryota"/>
</dbReference>
<dbReference type="InterPro" id="IPR014001">
    <property type="entry name" value="Helicase_ATP-bd"/>
</dbReference>
<keyword evidence="8" id="KW-1185">Reference proteome</keyword>
<dbReference type="InParanoid" id="D2VG03"/>
<evidence type="ECO:0000259" key="6">
    <source>
        <dbReference type="PROSITE" id="PS51194"/>
    </source>
</evidence>
<dbReference type="CDD" id="cd17919">
    <property type="entry name" value="DEXHc_Snf"/>
    <property type="match status" value="1"/>
</dbReference>
<dbReference type="SMART" id="SM00487">
    <property type="entry name" value="DEXDc"/>
    <property type="match status" value="1"/>
</dbReference>
<feature type="compositionally biased region" description="Basic and acidic residues" evidence="4">
    <location>
        <begin position="12"/>
        <end position="29"/>
    </location>
</feature>
<gene>
    <name evidence="7" type="ORF">NAEGRDRAFT_67807</name>
</gene>
<dbReference type="RefSeq" id="XP_002676918.1">
    <property type="nucleotide sequence ID" value="XM_002676872.1"/>
</dbReference>
<dbReference type="Gene3D" id="3.40.50.300">
    <property type="entry name" value="P-loop containing nucleotide triphosphate hydrolases"/>
    <property type="match status" value="1"/>
</dbReference>
<feature type="compositionally biased region" description="Polar residues" evidence="4">
    <location>
        <begin position="1017"/>
        <end position="1034"/>
    </location>
</feature>